<dbReference type="EMBL" id="KN122104">
    <property type="protein sequence ID" value="KFO33195.1"/>
    <property type="molecule type" value="Genomic_DNA"/>
</dbReference>
<evidence type="ECO:0000313" key="2">
    <source>
        <dbReference type="Proteomes" id="UP000028990"/>
    </source>
</evidence>
<proteinExistence type="predicted"/>
<reference evidence="1 2" key="1">
    <citation type="submission" date="2013-11" db="EMBL/GenBank/DDBJ databases">
        <title>The Damaraland mole rat (Fukomys damarensis) genome and evolution of African mole rats.</title>
        <authorList>
            <person name="Gladyshev V.N."/>
            <person name="Fang X."/>
        </authorList>
    </citation>
    <scope>NUCLEOTIDE SEQUENCE [LARGE SCALE GENOMIC DNA]</scope>
    <source>
        <tissue evidence="1">Liver</tissue>
    </source>
</reference>
<dbReference type="Proteomes" id="UP000028990">
    <property type="component" value="Unassembled WGS sequence"/>
</dbReference>
<evidence type="ECO:0000313" key="1">
    <source>
        <dbReference type="EMBL" id="KFO33195.1"/>
    </source>
</evidence>
<sequence length="105" mass="11714">MKAYDPGPSVPCVHSQFLQTFKIGSASDDPRIRGGSHLLFPAGRGPPREPQLAPNVVYRGYRLPIGRQRDDESGARPSDTRNQTWAVYSNFLKISFTDIQDRIGL</sequence>
<keyword evidence="2" id="KW-1185">Reference proteome</keyword>
<name>A0A091DSI4_FUKDA</name>
<dbReference type="AlphaFoldDB" id="A0A091DSI4"/>
<protein>
    <submittedName>
        <fullName evidence="1">Uncharacterized protein</fullName>
    </submittedName>
</protein>
<organism evidence="1 2">
    <name type="scientific">Fukomys damarensis</name>
    <name type="common">Damaraland mole rat</name>
    <name type="synonym">Cryptomys damarensis</name>
    <dbReference type="NCBI Taxonomy" id="885580"/>
    <lineage>
        <taxon>Eukaryota</taxon>
        <taxon>Metazoa</taxon>
        <taxon>Chordata</taxon>
        <taxon>Craniata</taxon>
        <taxon>Vertebrata</taxon>
        <taxon>Euteleostomi</taxon>
        <taxon>Mammalia</taxon>
        <taxon>Eutheria</taxon>
        <taxon>Euarchontoglires</taxon>
        <taxon>Glires</taxon>
        <taxon>Rodentia</taxon>
        <taxon>Hystricomorpha</taxon>
        <taxon>Bathyergidae</taxon>
        <taxon>Fukomys</taxon>
    </lineage>
</organism>
<gene>
    <name evidence="1" type="ORF">H920_05383</name>
</gene>
<accession>A0A091DSI4</accession>